<evidence type="ECO:0000313" key="1">
    <source>
        <dbReference type="EMBL" id="PAT42412.1"/>
    </source>
</evidence>
<proteinExistence type="predicted"/>
<sequence>MEDDLFTFDKGMGWTREKWIEELRYPAIENKVGWGKSGRFGWFRTPAEQWPKILDKLEEVQTSTSRQLHPTGMPSLLIEIQYHHRQSIYIMANRTNPNKPYIGGSIHGLTTDACPEPCTSIYPIFFDLEDVRELFNLVDSTYLLFRLP</sequence>
<accession>A0A2A2AXM1</accession>
<reference evidence="1 2" key="1">
    <citation type="submission" date="2017-08" db="EMBL/GenBank/DDBJ databases">
        <title>WGS of Clinical strains of the CDC Group NO-1 linked to zoonotic infections in humans.</title>
        <authorList>
            <person name="Bernier A.-M."/>
            <person name="Bernard K."/>
        </authorList>
    </citation>
    <scope>NUCLEOTIDE SEQUENCE [LARGE SCALE GENOMIC DNA]</scope>
    <source>
        <strain evidence="1 2">NML120219</strain>
    </source>
</reference>
<gene>
    <name evidence="1" type="ORF">CK621_09570</name>
</gene>
<dbReference type="AlphaFoldDB" id="A0A2A2AXM1"/>
<organism evidence="1 2">
    <name type="scientific">Vandammella animalimorsus</name>
    <dbReference type="NCBI Taxonomy" id="2029117"/>
    <lineage>
        <taxon>Bacteria</taxon>
        <taxon>Pseudomonadati</taxon>
        <taxon>Pseudomonadota</taxon>
        <taxon>Betaproteobacteria</taxon>
        <taxon>Burkholderiales</taxon>
        <taxon>Comamonadaceae</taxon>
        <taxon>Vandammella</taxon>
    </lineage>
</organism>
<name>A0A2A2AXM1_9BURK</name>
<comment type="caution">
    <text evidence="1">The sequence shown here is derived from an EMBL/GenBank/DDBJ whole genome shotgun (WGS) entry which is preliminary data.</text>
</comment>
<protein>
    <submittedName>
        <fullName evidence="1">Uncharacterized protein</fullName>
    </submittedName>
</protein>
<dbReference type="EMBL" id="NSJE01000014">
    <property type="protein sequence ID" value="PAT42412.1"/>
    <property type="molecule type" value="Genomic_DNA"/>
</dbReference>
<dbReference type="Proteomes" id="UP000218439">
    <property type="component" value="Unassembled WGS sequence"/>
</dbReference>
<evidence type="ECO:0000313" key="2">
    <source>
        <dbReference type="Proteomes" id="UP000218439"/>
    </source>
</evidence>